<sequence>MKKQAAVVAKQLRNHVGEFKPKVIFAYSQKGKELIFNQSLLHPYKLNPLLEIGDRTPPDYPSLRVGCQKFTPKVFSDRESRISNMLKTILEYERNNPVKEELEIYCHNGLFSDIILRTKDKYDVILYKNKFIFAGTETRRGQNKLINYIGLKFEAMLTGQESPKDTSHCKLLLEGNVGKFPYKSVVEVDSYKMSGSEKKYAEMKLVFCPKTTEEELSVTRTNFELLSYLRKKVFNFDQKMKKWLFQCHFGLQEKLIIGIRNEDFELMGMREFDLQHDIVPYVREDMRGTYEQYLESIDTLEERLAYIYRQITFTQSEETQVYRFSCTNFRVKPHGRQFNRVLIPQYTKSHPAK</sequence>
<protein>
    <recommendedName>
        <fullName evidence="1">RAI1-like domain-containing protein</fullName>
    </recommendedName>
</protein>
<name>A0A1V2LKS8_PICKU</name>
<evidence type="ECO:0000313" key="5">
    <source>
        <dbReference type="Proteomes" id="UP000195871"/>
    </source>
</evidence>
<organism evidence="2 4">
    <name type="scientific">Pichia kudriavzevii</name>
    <name type="common">Yeast</name>
    <name type="synonym">Issatchenkia orientalis</name>
    <dbReference type="NCBI Taxonomy" id="4909"/>
    <lineage>
        <taxon>Eukaryota</taxon>
        <taxon>Fungi</taxon>
        <taxon>Dikarya</taxon>
        <taxon>Ascomycota</taxon>
        <taxon>Saccharomycotina</taxon>
        <taxon>Pichiomycetes</taxon>
        <taxon>Pichiales</taxon>
        <taxon>Pichiaceae</taxon>
        <taxon>Pichia</taxon>
    </lineage>
</organism>
<evidence type="ECO:0000313" key="3">
    <source>
        <dbReference type="EMBL" id="OUT22910.1"/>
    </source>
</evidence>
<dbReference type="Proteomes" id="UP000189274">
    <property type="component" value="Unassembled WGS sequence"/>
</dbReference>
<reference evidence="2" key="2">
    <citation type="submission" date="2017-01" db="EMBL/GenBank/DDBJ databases">
        <authorList>
            <person name="Mah S.A."/>
            <person name="Swanson W.J."/>
            <person name="Moy G.W."/>
            <person name="Vacquier V.D."/>
        </authorList>
    </citation>
    <scope>NUCLEOTIDE SEQUENCE [LARGE SCALE GENOMIC DNA]</scope>
    <source>
        <strain evidence="2">129</strain>
    </source>
</reference>
<evidence type="ECO:0000259" key="1">
    <source>
        <dbReference type="Pfam" id="PF08652"/>
    </source>
</evidence>
<reference evidence="3 5" key="3">
    <citation type="submission" date="2017-05" db="EMBL/GenBank/DDBJ databases">
        <title>The Genome Sequence of Candida krusei Ckrusei653.</title>
        <authorList>
            <person name="Cuomo C."/>
            <person name="Forche A."/>
            <person name="Young S."/>
            <person name="Abouelleil A."/>
            <person name="Cao P."/>
            <person name="Chapman S."/>
            <person name="Cusick C."/>
            <person name="Shea T."/>
            <person name="Nusbaum C."/>
            <person name="Birren B."/>
        </authorList>
    </citation>
    <scope>NUCLEOTIDE SEQUENCE [LARGE SCALE GENOMIC DNA]</scope>
    <source>
        <strain evidence="3 5">Ckrusei653</strain>
    </source>
</reference>
<dbReference type="EMBL" id="MQVM01000019">
    <property type="protein sequence ID" value="ONH72664.1"/>
    <property type="molecule type" value="Genomic_DNA"/>
</dbReference>
<feature type="domain" description="RAI1-like" evidence="1">
    <location>
        <begin position="20"/>
        <end position="327"/>
    </location>
</feature>
<dbReference type="EMBL" id="NHMM01000002">
    <property type="protein sequence ID" value="OUT22910.1"/>
    <property type="molecule type" value="Genomic_DNA"/>
</dbReference>
<dbReference type="Proteomes" id="UP000195871">
    <property type="component" value="Unassembled WGS sequence"/>
</dbReference>
<dbReference type="InterPro" id="IPR013961">
    <property type="entry name" value="RAI1"/>
</dbReference>
<reference evidence="4" key="1">
    <citation type="journal article" date="2017" name="Genome Announc.">
        <title>Genome sequences of Cyberlindnera fabianii 65, Pichia kudriavzevii 129, and Saccharomyces cerevisiae 131 isolated from fermented masau fruits in Zimbabwe.</title>
        <authorList>
            <person name="van Rijswijck I.M.H."/>
            <person name="Derks M.F.L."/>
            <person name="Abee T."/>
            <person name="de Ridder D."/>
            <person name="Smid E.J."/>
        </authorList>
    </citation>
    <scope>NUCLEOTIDE SEQUENCE [LARGE SCALE GENOMIC DNA]</scope>
    <source>
        <strain evidence="4">129</strain>
    </source>
</reference>
<comment type="caution">
    <text evidence="2">The sequence shown here is derived from an EMBL/GenBank/DDBJ whole genome shotgun (WGS) entry which is preliminary data.</text>
</comment>
<evidence type="ECO:0000313" key="2">
    <source>
        <dbReference type="EMBL" id="ONH72664.1"/>
    </source>
</evidence>
<proteinExistence type="predicted"/>
<dbReference type="Pfam" id="PF08652">
    <property type="entry name" value="RAI1"/>
    <property type="match status" value="1"/>
</dbReference>
<accession>A0A1V2LKS8</accession>
<evidence type="ECO:0000313" key="4">
    <source>
        <dbReference type="Proteomes" id="UP000189274"/>
    </source>
</evidence>
<dbReference type="VEuPathDB" id="FungiDB:C5L36_0A00240"/>
<dbReference type="AlphaFoldDB" id="A0A1V2LKS8"/>
<gene>
    <name evidence="2" type="ORF">BOH78_3615</name>
    <name evidence="3" type="ORF">CAS74_001211</name>
</gene>